<protein>
    <submittedName>
        <fullName evidence="1">RHS repeat-associated core domain-containing protein</fullName>
    </submittedName>
</protein>
<dbReference type="InterPro" id="IPR050708">
    <property type="entry name" value="T6SS_VgrG/RHS"/>
</dbReference>
<keyword evidence="2" id="KW-1185">Reference proteome</keyword>
<gene>
    <name evidence="1" type="ORF">LNQ49_00905</name>
</gene>
<dbReference type="NCBIfam" id="TIGR03696">
    <property type="entry name" value="Rhs_assc_core"/>
    <property type="match status" value="1"/>
</dbReference>
<dbReference type="Proteomes" id="UP001430919">
    <property type="component" value="Unassembled WGS sequence"/>
</dbReference>
<sequence length="286" mass="32573">MLEENNYYSFGLKYEGYNTDNKQPNYKYKYNGKELQDESIGGIQLNLYDFGARNYDPALGRWMNMDAMSEKYTDLSPYNYTINNPVNVIDPDGNDIILLIWLSQNGDVGHAALAISNYKKDKDGNYVTDKKGNNIEDGTYTYYDFEPAEGIGEKNYDKSVRGKVNKRGNMTMKDIENSNPAFTDKPQEIDGILRVKTSSSYDEKIKDKLENNVKNSMYNLIKNNCTDFVAKAFRDGVGKEEVTDVNGNKVNIVTQYRLFKDLKESTGTKVIRNPGSEVKKNCPTKV</sequence>
<dbReference type="InterPro" id="IPR022385">
    <property type="entry name" value="Rhs_assc_core"/>
</dbReference>
<organism evidence="1 2">
    <name type="scientific">Flavobacterium pisciphilum</name>
    <dbReference type="NCBI Taxonomy" id="2893755"/>
    <lineage>
        <taxon>Bacteria</taxon>
        <taxon>Pseudomonadati</taxon>
        <taxon>Bacteroidota</taxon>
        <taxon>Flavobacteriia</taxon>
        <taxon>Flavobacteriales</taxon>
        <taxon>Flavobacteriaceae</taxon>
        <taxon>Flavobacterium</taxon>
    </lineage>
</organism>
<reference evidence="1" key="1">
    <citation type="submission" date="2021-11" db="EMBL/GenBank/DDBJ databases">
        <title>Description of novel Flavobacterium species.</title>
        <authorList>
            <person name="Saticioglu I.B."/>
            <person name="Ay H."/>
            <person name="Altun S."/>
            <person name="Duman M."/>
        </authorList>
    </citation>
    <scope>NUCLEOTIDE SEQUENCE</scope>
    <source>
        <strain evidence="1">F-65</strain>
    </source>
</reference>
<evidence type="ECO:0000313" key="1">
    <source>
        <dbReference type="EMBL" id="MCC9070165.1"/>
    </source>
</evidence>
<proteinExistence type="predicted"/>
<name>A0ABS8MN37_9FLAO</name>
<comment type="caution">
    <text evidence="1">The sequence shown here is derived from an EMBL/GenBank/DDBJ whole genome shotgun (WGS) entry which is preliminary data.</text>
</comment>
<dbReference type="EMBL" id="JAJJMO010000001">
    <property type="protein sequence ID" value="MCC9070165.1"/>
    <property type="molecule type" value="Genomic_DNA"/>
</dbReference>
<evidence type="ECO:0000313" key="2">
    <source>
        <dbReference type="Proteomes" id="UP001430919"/>
    </source>
</evidence>
<accession>A0ABS8MN37</accession>
<dbReference type="Gene3D" id="2.180.10.10">
    <property type="entry name" value="RHS repeat-associated core"/>
    <property type="match status" value="1"/>
</dbReference>
<dbReference type="PANTHER" id="PTHR32305">
    <property type="match status" value="1"/>
</dbReference>
<dbReference type="PANTHER" id="PTHR32305:SF15">
    <property type="entry name" value="PROTEIN RHSA-RELATED"/>
    <property type="match status" value="1"/>
</dbReference>